<organism evidence="2 3">
    <name type="scientific">Streptomyces rubradiris</name>
    <name type="common">Streptomyces achromogenes subsp. rubradiris</name>
    <dbReference type="NCBI Taxonomy" id="285531"/>
    <lineage>
        <taxon>Bacteria</taxon>
        <taxon>Bacillati</taxon>
        <taxon>Actinomycetota</taxon>
        <taxon>Actinomycetes</taxon>
        <taxon>Kitasatosporales</taxon>
        <taxon>Streptomycetaceae</taxon>
        <taxon>Streptomyces</taxon>
    </lineage>
</organism>
<dbReference type="Proteomes" id="UP000646738">
    <property type="component" value="Unassembled WGS sequence"/>
</dbReference>
<keyword evidence="1" id="KW-0812">Transmembrane</keyword>
<evidence type="ECO:0000313" key="2">
    <source>
        <dbReference type="EMBL" id="GHI55123.1"/>
    </source>
</evidence>
<reference evidence="3" key="1">
    <citation type="submission" date="2023-07" db="EMBL/GenBank/DDBJ databases">
        <title>Whole genome shotgun sequence of Streptomyces achromogenes subsp. rubradiris NBRC 14000.</title>
        <authorList>
            <person name="Komaki H."/>
            <person name="Tamura T."/>
        </authorList>
    </citation>
    <scope>NUCLEOTIDE SEQUENCE [LARGE SCALE GENOMIC DNA]</scope>
    <source>
        <strain evidence="3">NBRC 14000</strain>
    </source>
</reference>
<feature type="transmembrane region" description="Helical" evidence="1">
    <location>
        <begin position="48"/>
        <end position="67"/>
    </location>
</feature>
<keyword evidence="3" id="KW-1185">Reference proteome</keyword>
<keyword evidence="1" id="KW-1133">Transmembrane helix</keyword>
<evidence type="ECO:0000256" key="1">
    <source>
        <dbReference type="SAM" id="Phobius"/>
    </source>
</evidence>
<gene>
    <name evidence="2" type="ORF">Srubr_49690</name>
</gene>
<keyword evidence="1" id="KW-0472">Membrane</keyword>
<proteinExistence type="predicted"/>
<protein>
    <submittedName>
        <fullName evidence="2">Uncharacterized protein</fullName>
    </submittedName>
</protein>
<dbReference type="EMBL" id="BNEA01000015">
    <property type="protein sequence ID" value="GHI55123.1"/>
    <property type="molecule type" value="Genomic_DNA"/>
</dbReference>
<feature type="transmembrane region" description="Helical" evidence="1">
    <location>
        <begin position="20"/>
        <end position="41"/>
    </location>
</feature>
<accession>A0ABQ3RGX6</accession>
<comment type="caution">
    <text evidence="2">The sequence shown here is derived from an EMBL/GenBank/DDBJ whole genome shotgun (WGS) entry which is preliminary data.</text>
</comment>
<sequence>MVRTGGSGMHVIEVDGWSALLWAALLLVPSALVSSALLFPLRARLRSPLLLGWLTTFLTAVLLPLWTPGLRLTSLWPAACVATLSLPLEPWLRKRDENRRDG</sequence>
<evidence type="ECO:0000313" key="3">
    <source>
        <dbReference type="Proteomes" id="UP000646738"/>
    </source>
</evidence>
<name>A0ABQ3RGX6_STRRR</name>